<dbReference type="AlphaFoldDB" id="A0A5B9DH58"/>
<dbReference type="GeneID" id="41331848"/>
<dbReference type="SUPFAM" id="SSF55315">
    <property type="entry name" value="L30e-like"/>
    <property type="match status" value="1"/>
</dbReference>
<evidence type="ECO:0000256" key="1">
    <source>
        <dbReference type="ARBA" id="ARBA00022980"/>
    </source>
</evidence>
<evidence type="ECO:0000313" key="6">
    <source>
        <dbReference type="EMBL" id="QEE18046.1"/>
    </source>
</evidence>
<dbReference type="InterPro" id="IPR000231">
    <property type="entry name" value="Ribosomal_eL30"/>
</dbReference>
<dbReference type="InterPro" id="IPR004038">
    <property type="entry name" value="Ribosomal_eL8/eL30/eS12/Gad45"/>
</dbReference>
<keyword evidence="7" id="KW-1185">Reference proteome</keyword>
<dbReference type="Proteomes" id="UP000321408">
    <property type="component" value="Chromosome"/>
</dbReference>
<gene>
    <name evidence="4" type="primary">rpl30e</name>
    <name evidence="6" type="ORF">DSAG12_03884</name>
</gene>
<dbReference type="OrthoDB" id="10759at2157"/>
<dbReference type="EMBL" id="CP042905">
    <property type="protein sequence ID" value="QEE18046.1"/>
    <property type="molecule type" value="Genomic_DNA"/>
</dbReference>
<evidence type="ECO:0000256" key="2">
    <source>
        <dbReference type="ARBA" id="ARBA00023274"/>
    </source>
</evidence>
<evidence type="ECO:0000256" key="3">
    <source>
        <dbReference type="ARBA" id="ARBA00035231"/>
    </source>
</evidence>
<dbReference type="NCBIfam" id="NF002172">
    <property type="entry name" value="PRK01018.1"/>
    <property type="match status" value="1"/>
</dbReference>
<dbReference type="Pfam" id="PF01248">
    <property type="entry name" value="Ribosomal_L7Ae"/>
    <property type="match status" value="1"/>
</dbReference>
<evidence type="ECO:0000313" key="7">
    <source>
        <dbReference type="Proteomes" id="UP000321408"/>
    </source>
</evidence>
<comment type="similarity">
    <text evidence="4">Belongs to the eukaryotic ribosomal protein eL30 family.</text>
</comment>
<dbReference type="InterPro" id="IPR039109">
    <property type="entry name" value="Ribosomal_eL30-like"/>
</dbReference>
<sequence>MSYKRGQQKLKKRKRTSAKLSFDENKEINVAVKTGKVLLGTKSVLKQLSMGDLKLLILANNAPKQVVDQIKLFNNCLETPVPIFTSKNSSWDLGAVCAKPFWVSTVGILSEGNSSILKVIK</sequence>
<protein>
    <recommendedName>
        <fullName evidence="3 4">Large ribosomal subunit protein eL30</fullName>
    </recommendedName>
</protein>
<keyword evidence="2 4" id="KW-0687">Ribonucleoprotein</keyword>
<dbReference type="HAMAP" id="MF_00481">
    <property type="entry name" value="Ribosomal_eL30"/>
    <property type="match status" value="1"/>
</dbReference>
<dbReference type="GO" id="GO:0003735">
    <property type="term" value="F:structural constituent of ribosome"/>
    <property type="evidence" value="ECO:0007669"/>
    <property type="project" value="InterPro"/>
</dbReference>
<dbReference type="RefSeq" id="WP_147664960.1">
    <property type="nucleotide sequence ID" value="NZ_CP042905.2"/>
</dbReference>
<dbReference type="PANTHER" id="PTHR11449">
    <property type="entry name" value="RIBOSOMAL PROTEIN L30"/>
    <property type="match status" value="1"/>
</dbReference>
<reference evidence="6 7" key="2">
    <citation type="journal article" date="2024" name="Int. J. Syst. Evol. Microbiol.">
        <title>Promethearchaeum syntrophicum gen. nov., sp. nov., an anaerobic, obligately syntrophic archaeon, the first isolate of the lineage 'Asgard' archaea, and proposal of the new archaeal phylum Promethearchaeota phyl. nov. and kingdom Promethearchaeati regn. nov.</title>
        <authorList>
            <person name="Imachi H."/>
            <person name="Nobu M.K."/>
            <person name="Kato S."/>
            <person name="Takaki Y."/>
            <person name="Miyazaki M."/>
            <person name="Miyata M."/>
            <person name="Ogawara M."/>
            <person name="Saito Y."/>
            <person name="Sakai S."/>
            <person name="Tahara Y.O."/>
            <person name="Takano Y."/>
            <person name="Tasumi E."/>
            <person name="Uematsu K."/>
            <person name="Yoshimura T."/>
            <person name="Itoh T."/>
            <person name="Ohkuma M."/>
            <person name="Takai K."/>
        </authorList>
    </citation>
    <scope>NUCLEOTIDE SEQUENCE [LARGE SCALE GENOMIC DNA]</scope>
    <source>
        <strain evidence="6 7">MK-D1</strain>
    </source>
</reference>
<dbReference type="GO" id="GO:0006412">
    <property type="term" value="P:translation"/>
    <property type="evidence" value="ECO:0007669"/>
    <property type="project" value="UniProtKB-UniRule"/>
</dbReference>
<keyword evidence="1 4" id="KW-0689">Ribosomal protein</keyword>
<accession>A0A5B9DH58</accession>
<dbReference type="GO" id="GO:0022625">
    <property type="term" value="C:cytosolic large ribosomal subunit"/>
    <property type="evidence" value="ECO:0007669"/>
    <property type="project" value="InterPro"/>
</dbReference>
<proteinExistence type="inferred from homology"/>
<dbReference type="Gene3D" id="3.30.1330.30">
    <property type="match status" value="1"/>
</dbReference>
<dbReference type="GO" id="GO:0003723">
    <property type="term" value="F:RNA binding"/>
    <property type="evidence" value="ECO:0007669"/>
    <property type="project" value="InterPro"/>
</dbReference>
<dbReference type="KEGG" id="psyt:DSAG12_03884"/>
<feature type="domain" description="Ribosomal protein eL8/eL30/eS12/Gadd45" evidence="5">
    <location>
        <begin position="25"/>
        <end position="117"/>
    </location>
</feature>
<evidence type="ECO:0000259" key="5">
    <source>
        <dbReference type="Pfam" id="PF01248"/>
    </source>
</evidence>
<dbReference type="InterPro" id="IPR029064">
    <property type="entry name" value="Ribosomal_eL30-like_sf"/>
</dbReference>
<evidence type="ECO:0000256" key="4">
    <source>
        <dbReference type="HAMAP-Rule" id="MF_00481"/>
    </source>
</evidence>
<reference evidence="6 7" key="1">
    <citation type="journal article" date="2020" name="Nature">
        <title>Isolation of an archaeon at the prokaryote-eukaryote interface.</title>
        <authorList>
            <person name="Imachi H."/>
            <person name="Nobu M.K."/>
            <person name="Nakahara N."/>
            <person name="Morono Y."/>
            <person name="Ogawara M."/>
            <person name="Takaki Y."/>
            <person name="Takano Y."/>
            <person name="Uematsu K."/>
            <person name="Ikuta T."/>
            <person name="Ito M."/>
            <person name="Matsui Y."/>
            <person name="Miyazaki M."/>
            <person name="Murata K."/>
            <person name="Saito Y."/>
            <person name="Sakai S."/>
            <person name="Song C."/>
            <person name="Tasumi E."/>
            <person name="Yamanaka Y."/>
            <person name="Yamaguchi T."/>
            <person name="Kamagata Y."/>
            <person name="Tamaki H."/>
            <person name="Takai K."/>
        </authorList>
    </citation>
    <scope>NUCLEOTIDE SEQUENCE [LARGE SCALE GENOMIC DNA]</scope>
    <source>
        <strain evidence="6 7">MK-D1</strain>
    </source>
</reference>
<name>A0A5B9DH58_9ARCH</name>
<organism evidence="6 7">
    <name type="scientific">Promethearchaeum syntrophicum</name>
    <dbReference type="NCBI Taxonomy" id="2594042"/>
    <lineage>
        <taxon>Archaea</taxon>
        <taxon>Promethearchaeati</taxon>
        <taxon>Promethearchaeota</taxon>
        <taxon>Promethearchaeia</taxon>
        <taxon>Promethearchaeales</taxon>
        <taxon>Promethearchaeaceae</taxon>
        <taxon>Promethearchaeum</taxon>
    </lineage>
</organism>